<organism evidence="1 2">
    <name type="scientific">Dyadobacter luticola</name>
    <dbReference type="NCBI Taxonomy" id="1979387"/>
    <lineage>
        <taxon>Bacteria</taxon>
        <taxon>Pseudomonadati</taxon>
        <taxon>Bacteroidota</taxon>
        <taxon>Cytophagia</taxon>
        <taxon>Cytophagales</taxon>
        <taxon>Spirosomataceae</taxon>
        <taxon>Dyadobacter</taxon>
    </lineage>
</organism>
<evidence type="ECO:0000313" key="2">
    <source>
        <dbReference type="Proteomes" id="UP000306402"/>
    </source>
</evidence>
<sequence length="140" mass="15786">MNRIFYLLATLSFGLQFSCSSNSKTAGNDSMFSSVPDTVRPTSKSYDYFDADGVFVEGGAADYLIKKPYNDAGFVFVSEDVRWHIKVSEKYQEQMHKYPSLESFKADANNARNLYLAVDSCEASRTNIIKLCDCSRLIIK</sequence>
<dbReference type="AlphaFoldDB" id="A0A5R9KTF1"/>
<accession>A0A5R9KTF1</accession>
<comment type="caution">
    <text evidence="1">The sequence shown here is derived from an EMBL/GenBank/DDBJ whole genome shotgun (WGS) entry which is preliminary data.</text>
</comment>
<dbReference type="Proteomes" id="UP000306402">
    <property type="component" value="Unassembled WGS sequence"/>
</dbReference>
<dbReference type="OrthoDB" id="9805760at2"/>
<gene>
    <name evidence="1" type="ORF">FEN17_23755</name>
</gene>
<reference evidence="1 2" key="1">
    <citation type="submission" date="2019-05" db="EMBL/GenBank/DDBJ databases">
        <authorList>
            <person name="Qu J.-H."/>
        </authorList>
    </citation>
    <scope>NUCLEOTIDE SEQUENCE [LARGE SCALE GENOMIC DNA]</scope>
    <source>
        <strain evidence="1 2">T17</strain>
    </source>
</reference>
<dbReference type="EMBL" id="VCEJ01000005">
    <property type="protein sequence ID" value="TLU99572.1"/>
    <property type="molecule type" value="Genomic_DNA"/>
</dbReference>
<name>A0A5R9KTF1_9BACT</name>
<protein>
    <submittedName>
        <fullName evidence="1">Uncharacterized protein</fullName>
    </submittedName>
</protein>
<proteinExistence type="predicted"/>
<dbReference type="RefSeq" id="WP_138367860.1">
    <property type="nucleotide sequence ID" value="NZ_VCEJ01000005.1"/>
</dbReference>
<evidence type="ECO:0000313" key="1">
    <source>
        <dbReference type="EMBL" id="TLU99572.1"/>
    </source>
</evidence>
<keyword evidence="2" id="KW-1185">Reference proteome</keyword>